<dbReference type="Proteomes" id="UP000499080">
    <property type="component" value="Unassembled WGS sequence"/>
</dbReference>
<dbReference type="EMBL" id="BGPR01000562">
    <property type="protein sequence ID" value="GBM26537.1"/>
    <property type="molecule type" value="Genomic_DNA"/>
</dbReference>
<evidence type="ECO:0000313" key="3">
    <source>
        <dbReference type="Proteomes" id="UP000499080"/>
    </source>
</evidence>
<dbReference type="AlphaFoldDB" id="A0A4Y2ECP2"/>
<comment type="caution">
    <text evidence="2">The sequence shown here is derived from an EMBL/GenBank/DDBJ whole genome shotgun (WGS) entry which is preliminary data.</text>
</comment>
<accession>A0A4Y2ECP2</accession>
<organism evidence="2 3">
    <name type="scientific">Araneus ventricosus</name>
    <name type="common">Orbweaver spider</name>
    <name type="synonym">Epeira ventricosa</name>
    <dbReference type="NCBI Taxonomy" id="182803"/>
    <lineage>
        <taxon>Eukaryota</taxon>
        <taxon>Metazoa</taxon>
        <taxon>Ecdysozoa</taxon>
        <taxon>Arthropoda</taxon>
        <taxon>Chelicerata</taxon>
        <taxon>Arachnida</taxon>
        <taxon>Araneae</taxon>
        <taxon>Araneomorphae</taxon>
        <taxon>Entelegynae</taxon>
        <taxon>Araneoidea</taxon>
        <taxon>Araneidae</taxon>
        <taxon>Araneus</taxon>
    </lineage>
</organism>
<protein>
    <submittedName>
        <fullName evidence="2">Uncharacterized protein</fullName>
    </submittedName>
</protein>
<proteinExistence type="predicted"/>
<name>A0A4Y2ECP2_ARAVE</name>
<sequence length="97" mass="10607">MILADFLPQFYQGRVCKYASGTRGELSRNQEEEVPDAITATEPVECAMNSNLDRTLPHAPVPDAITATEPVEWAMDSNLDRTPPHVPVPDAMTASPI</sequence>
<feature type="region of interest" description="Disordered" evidence="1">
    <location>
        <begin position="78"/>
        <end position="97"/>
    </location>
</feature>
<evidence type="ECO:0000313" key="2">
    <source>
        <dbReference type="EMBL" id="GBM26537.1"/>
    </source>
</evidence>
<keyword evidence="3" id="KW-1185">Reference proteome</keyword>
<gene>
    <name evidence="2" type="ORF">AVEN_245262_1</name>
</gene>
<reference evidence="2 3" key="1">
    <citation type="journal article" date="2019" name="Sci. Rep.">
        <title>Orb-weaving spider Araneus ventricosus genome elucidates the spidroin gene catalogue.</title>
        <authorList>
            <person name="Kono N."/>
            <person name="Nakamura H."/>
            <person name="Ohtoshi R."/>
            <person name="Moran D.A.P."/>
            <person name="Shinohara A."/>
            <person name="Yoshida Y."/>
            <person name="Fujiwara M."/>
            <person name="Mori M."/>
            <person name="Tomita M."/>
            <person name="Arakawa K."/>
        </authorList>
    </citation>
    <scope>NUCLEOTIDE SEQUENCE [LARGE SCALE GENOMIC DNA]</scope>
</reference>
<evidence type="ECO:0000256" key="1">
    <source>
        <dbReference type="SAM" id="MobiDB-lite"/>
    </source>
</evidence>